<gene>
    <name evidence="1" type="ORF">PBRASI_LOCUS6422</name>
</gene>
<evidence type="ECO:0000313" key="1">
    <source>
        <dbReference type="EMBL" id="CAG8577168.1"/>
    </source>
</evidence>
<name>A0A9N9BV88_9GLOM</name>
<accession>A0A9N9BV88</accession>
<dbReference type="Proteomes" id="UP000789739">
    <property type="component" value="Unassembled WGS sequence"/>
</dbReference>
<proteinExistence type="predicted"/>
<dbReference type="EMBL" id="CAJVPI010000850">
    <property type="protein sequence ID" value="CAG8577168.1"/>
    <property type="molecule type" value="Genomic_DNA"/>
</dbReference>
<keyword evidence="2" id="KW-1185">Reference proteome</keyword>
<comment type="caution">
    <text evidence="1">The sequence shown here is derived from an EMBL/GenBank/DDBJ whole genome shotgun (WGS) entry which is preliminary data.</text>
</comment>
<reference evidence="1" key="1">
    <citation type="submission" date="2021-06" db="EMBL/GenBank/DDBJ databases">
        <authorList>
            <person name="Kallberg Y."/>
            <person name="Tangrot J."/>
            <person name="Rosling A."/>
        </authorList>
    </citation>
    <scope>NUCLEOTIDE SEQUENCE</scope>
    <source>
        <strain evidence="1">BR232B</strain>
    </source>
</reference>
<protein>
    <submittedName>
        <fullName evidence="1">1231_t:CDS:1</fullName>
    </submittedName>
</protein>
<organism evidence="1 2">
    <name type="scientific">Paraglomus brasilianum</name>
    <dbReference type="NCBI Taxonomy" id="144538"/>
    <lineage>
        <taxon>Eukaryota</taxon>
        <taxon>Fungi</taxon>
        <taxon>Fungi incertae sedis</taxon>
        <taxon>Mucoromycota</taxon>
        <taxon>Glomeromycotina</taxon>
        <taxon>Glomeromycetes</taxon>
        <taxon>Paraglomerales</taxon>
        <taxon>Paraglomeraceae</taxon>
        <taxon>Paraglomus</taxon>
    </lineage>
</organism>
<sequence length="174" mass="19489">MSTSKGVPALDETMEGIPIKDPAYFTSERDWSLMSFLYYRHKCNDFLPSKAQEHDRYACNLMDIIGYEEAPTSIVKRAGKWMGLKGNSPLDGVTACIQSPTLPVYGWEVHELRLVVVLSCVNGFLSGWKWTGLKGDSPLDGVTACIQSPTLPVYGWEVHELWLVVVLSLQLELH</sequence>
<evidence type="ECO:0000313" key="2">
    <source>
        <dbReference type="Proteomes" id="UP000789739"/>
    </source>
</evidence>
<dbReference type="AlphaFoldDB" id="A0A9N9BV88"/>
<dbReference type="OrthoDB" id="2431768at2759"/>